<evidence type="ECO:0000256" key="3">
    <source>
        <dbReference type="ARBA" id="ARBA00022692"/>
    </source>
</evidence>
<dbReference type="PANTHER" id="PTHR10010">
    <property type="entry name" value="SOLUTE CARRIER FAMILY 34 SODIUM PHOSPHATE , MEMBER 2-RELATED"/>
    <property type="match status" value="1"/>
</dbReference>
<evidence type="ECO:0000256" key="1">
    <source>
        <dbReference type="ARBA" id="ARBA00004651"/>
    </source>
</evidence>
<dbReference type="InterPro" id="IPR026022">
    <property type="entry name" value="PhoU_dom"/>
</dbReference>
<dbReference type="GO" id="GO:0005886">
    <property type="term" value="C:plasma membrane"/>
    <property type="evidence" value="ECO:0007669"/>
    <property type="project" value="UniProtKB-SubCell"/>
</dbReference>
<keyword evidence="2" id="KW-1003">Cell membrane</keyword>
<dbReference type="NCBIfam" id="NF037997">
    <property type="entry name" value="Na_Pi_symport"/>
    <property type="match status" value="1"/>
</dbReference>
<comment type="subcellular location">
    <subcellularLocation>
        <location evidence="1">Cell membrane</location>
        <topology evidence="1">Multi-pass membrane protein</topology>
    </subcellularLocation>
</comment>
<dbReference type="InterPro" id="IPR003841">
    <property type="entry name" value="Na/Pi_transpt"/>
</dbReference>
<evidence type="ECO:0000256" key="6">
    <source>
        <dbReference type="SAM" id="Phobius"/>
    </source>
</evidence>
<evidence type="ECO:0000313" key="8">
    <source>
        <dbReference type="EMBL" id="SHJ05263.1"/>
    </source>
</evidence>
<evidence type="ECO:0000256" key="4">
    <source>
        <dbReference type="ARBA" id="ARBA00022989"/>
    </source>
</evidence>
<name>A0A1M6G5S0_9FIRM</name>
<keyword evidence="4 6" id="KW-1133">Transmembrane helix</keyword>
<keyword evidence="9" id="KW-1185">Reference proteome</keyword>
<gene>
    <name evidence="8" type="ORF">SAMN05444373_102133</name>
</gene>
<dbReference type="EMBL" id="FQZP01000021">
    <property type="protein sequence ID" value="SHJ05263.1"/>
    <property type="molecule type" value="Genomic_DNA"/>
</dbReference>
<evidence type="ECO:0000259" key="7">
    <source>
        <dbReference type="Pfam" id="PF01895"/>
    </source>
</evidence>
<dbReference type="Gene3D" id="1.20.58.220">
    <property type="entry name" value="Phosphate transport system protein phou homolog 2, domain 2"/>
    <property type="match status" value="1"/>
</dbReference>
<keyword evidence="5 6" id="KW-0472">Membrane</keyword>
<dbReference type="Pfam" id="PF01895">
    <property type="entry name" value="PhoU"/>
    <property type="match status" value="2"/>
</dbReference>
<sequence length="570" mass="62189">MDLLLMLGGAAVFMFGMKQMGSGLEQSAGSGIRNLFKKLDKNRVVNYGIGIGATALVQSSSATSVMTVGLAHANIVTVKQGAGFILGAKVGTTVTAFLLALSGISKGGFNISYVFSAVAFVGVLIIFSTSNETLNKIAPFLIGFGMLFIGMEVMKSAIGGADSSLSVKLSELFKYDIMQNPVLLVILGVLFTVIIQSSSAATGVFIAFLSAGIIKNIDQTFFLVMGANIGTCIDGIMAALVSNAKGKRIALFHVITSVIGAVMFSIILVIFRTPIVSLFESLFPGKPQFSLATYNLIYNAVYTMILLVFIDPLVNLVTRLVKDKQDKLQQVSYIDERFLQTPAVAIEQALRELHDMALLAKENLDRAFSSLVTGDTSDRKNIDEIEERIDFLTSKLTSFFIKISSVTKLPEDEKLIGGLHHVTNDIERLGDYAVLLAKETKYMKNKEVAFLDETKEELNAIYTRITAMFTLGLDAFANRRIENLKTIANIQKDVKKLIKSTRDENVVRLSSGMYPVEVSKSIYSVLFSLQRVADHIVNIAFSIRSTTGSKAEAFKAIEQEMQKKEKALAK</sequence>
<feature type="transmembrane region" description="Helical" evidence="6">
    <location>
        <begin position="47"/>
        <end position="71"/>
    </location>
</feature>
<accession>A0A1M6G5S0</accession>
<evidence type="ECO:0000256" key="2">
    <source>
        <dbReference type="ARBA" id="ARBA00022475"/>
    </source>
</evidence>
<dbReference type="GO" id="GO:0005436">
    <property type="term" value="F:sodium:phosphate symporter activity"/>
    <property type="evidence" value="ECO:0007669"/>
    <property type="project" value="InterPro"/>
</dbReference>
<feature type="transmembrane region" description="Helical" evidence="6">
    <location>
        <begin position="221"/>
        <end position="244"/>
    </location>
</feature>
<feature type="transmembrane region" description="Helical" evidence="6">
    <location>
        <begin position="250"/>
        <end position="271"/>
    </location>
</feature>
<feature type="domain" description="PhoU" evidence="7">
    <location>
        <begin position="354"/>
        <end position="439"/>
    </location>
</feature>
<feature type="transmembrane region" description="Helical" evidence="6">
    <location>
        <begin position="140"/>
        <end position="161"/>
    </location>
</feature>
<dbReference type="Proteomes" id="UP000324781">
    <property type="component" value="Unassembled WGS sequence"/>
</dbReference>
<proteinExistence type="predicted"/>
<organism evidence="8 9">
    <name type="scientific">Thermoclostridium caenicola</name>
    <dbReference type="NCBI Taxonomy" id="659425"/>
    <lineage>
        <taxon>Bacteria</taxon>
        <taxon>Bacillati</taxon>
        <taxon>Bacillota</taxon>
        <taxon>Clostridia</taxon>
        <taxon>Eubacteriales</taxon>
        <taxon>Oscillospiraceae</taxon>
        <taxon>Thermoclostridium</taxon>
    </lineage>
</organism>
<feature type="transmembrane region" description="Helical" evidence="6">
    <location>
        <begin position="110"/>
        <end position="128"/>
    </location>
</feature>
<dbReference type="PANTHER" id="PTHR10010:SF46">
    <property type="entry name" value="SODIUM-DEPENDENT PHOSPHATE TRANSPORT PROTEIN 2B"/>
    <property type="match status" value="1"/>
</dbReference>
<dbReference type="SUPFAM" id="SSF109755">
    <property type="entry name" value="PhoU-like"/>
    <property type="match status" value="1"/>
</dbReference>
<feature type="transmembrane region" description="Helical" evidence="6">
    <location>
        <begin position="291"/>
        <end position="310"/>
    </location>
</feature>
<evidence type="ECO:0000256" key="5">
    <source>
        <dbReference type="ARBA" id="ARBA00023136"/>
    </source>
</evidence>
<feature type="domain" description="PhoU" evidence="7">
    <location>
        <begin position="465"/>
        <end position="540"/>
    </location>
</feature>
<feature type="transmembrane region" description="Helical" evidence="6">
    <location>
        <begin position="181"/>
        <end position="209"/>
    </location>
</feature>
<protein>
    <submittedName>
        <fullName evidence="8">Phosphate:Na+ symporter</fullName>
    </submittedName>
</protein>
<feature type="transmembrane region" description="Helical" evidence="6">
    <location>
        <begin position="83"/>
        <end position="104"/>
    </location>
</feature>
<reference evidence="8 9" key="1">
    <citation type="submission" date="2016-11" db="EMBL/GenBank/DDBJ databases">
        <authorList>
            <person name="Varghese N."/>
            <person name="Submissions S."/>
        </authorList>
    </citation>
    <scope>NUCLEOTIDE SEQUENCE [LARGE SCALE GENOMIC DNA]</scope>
    <source>
        <strain evidence="8 9">DSM 19027</strain>
    </source>
</reference>
<evidence type="ECO:0000313" key="9">
    <source>
        <dbReference type="Proteomes" id="UP000324781"/>
    </source>
</evidence>
<dbReference type="InterPro" id="IPR038078">
    <property type="entry name" value="PhoU-like_sf"/>
</dbReference>
<dbReference type="Pfam" id="PF02690">
    <property type="entry name" value="Na_Pi_cotrans"/>
    <property type="match status" value="2"/>
</dbReference>
<dbReference type="AlphaFoldDB" id="A0A1M6G5S0"/>
<keyword evidence="3 6" id="KW-0812">Transmembrane</keyword>
<dbReference type="GO" id="GO:0044341">
    <property type="term" value="P:sodium-dependent phosphate transport"/>
    <property type="evidence" value="ECO:0007669"/>
    <property type="project" value="InterPro"/>
</dbReference>